<organism evidence="2 3">
    <name type="scientific">Arcticibacter tournemirensis</name>
    <dbReference type="NCBI Taxonomy" id="699437"/>
    <lineage>
        <taxon>Bacteria</taxon>
        <taxon>Pseudomonadati</taxon>
        <taxon>Bacteroidota</taxon>
        <taxon>Sphingobacteriia</taxon>
        <taxon>Sphingobacteriales</taxon>
        <taxon>Sphingobacteriaceae</taxon>
        <taxon>Arcticibacter</taxon>
    </lineage>
</organism>
<dbReference type="RefSeq" id="WP_141813788.1">
    <property type="nucleotide sequence ID" value="NZ_VFPL01000001.1"/>
</dbReference>
<dbReference type="AlphaFoldDB" id="A0A5M9H8H2"/>
<evidence type="ECO:0000313" key="2">
    <source>
        <dbReference type="EMBL" id="KAA8481534.1"/>
    </source>
</evidence>
<name>A0A5M9H8H2_9SPHI</name>
<dbReference type="EMBL" id="VWNE01000023">
    <property type="protein sequence ID" value="KAA8481534.1"/>
    <property type="molecule type" value="Genomic_DNA"/>
</dbReference>
<reference evidence="2 3" key="1">
    <citation type="submission" date="2019-09" db="EMBL/GenBank/DDBJ databases">
        <title>Pararcticibacter amylolyticus gen. nov., sp. nov., isolated from a rottenly hemp rope, and reclassification of Pedobacter tournemirensis as Pararcticibacter tournemirensis comb. nov.</title>
        <authorList>
            <person name="Cai Y."/>
        </authorList>
    </citation>
    <scope>NUCLEOTIDE SEQUENCE [LARGE SCALE GENOMIC DNA]</scope>
    <source>
        <strain evidence="2 3">TF5-37.2-LB10</strain>
    </source>
</reference>
<evidence type="ECO:0000256" key="1">
    <source>
        <dbReference type="SAM" id="MobiDB-lite"/>
    </source>
</evidence>
<feature type="region of interest" description="Disordered" evidence="1">
    <location>
        <begin position="296"/>
        <end position="328"/>
    </location>
</feature>
<dbReference type="OrthoDB" id="701537at2"/>
<keyword evidence="3" id="KW-1185">Reference proteome</keyword>
<dbReference type="Proteomes" id="UP000322918">
    <property type="component" value="Unassembled WGS sequence"/>
</dbReference>
<gene>
    <name evidence="2" type="ORF">F1649_14515</name>
</gene>
<accession>A0A5M9H8H2</accession>
<protein>
    <submittedName>
        <fullName evidence="2">Uncharacterized protein</fullName>
    </submittedName>
</protein>
<proteinExistence type="predicted"/>
<evidence type="ECO:0000313" key="3">
    <source>
        <dbReference type="Proteomes" id="UP000322918"/>
    </source>
</evidence>
<comment type="caution">
    <text evidence="2">The sequence shown here is derived from an EMBL/GenBank/DDBJ whole genome shotgun (WGS) entry which is preliminary data.</text>
</comment>
<sequence>MAILDNKGGIHGKAGTVIYRRYRGMTVVQGQPKRFKQTVASRESASEFGMSSSCGRVIREAFLPAYRDLYDGGMINRLSRAVYQCIRNSRIKGRGERDLHDGELGFLEGMEFNLNSKLSDCLKVKPAVRRNKQGQVVVSLPQINAQTDIVSPFKKEKIDRYRLRFMLVAFNFRQEFYEYVGVKDVEIDKDDTIEAQELLFDGEVPQGSLLILIASVSCLSYNEYELRYESMNTKEYCPAALIATYASEGEAPAGYGAKRVEDDDKEMKSTGRPQRVFDMLEYFGNDVLREAMWPKGKKVPKEVQSRQRKREKASINDISSLKGKRVKF</sequence>